<keyword evidence="8" id="KW-0472">Membrane</keyword>
<comment type="similarity">
    <text evidence="2">Belongs to the tumor necrosis factor family.</text>
</comment>
<feature type="compositionally biased region" description="Basic and acidic residues" evidence="7">
    <location>
        <begin position="142"/>
        <end position="168"/>
    </location>
</feature>
<dbReference type="Pfam" id="PF00229">
    <property type="entry name" value="TNF"/>
    <property type="match status" value="1"/>
</dbReference>
<dbReference type="Pfam" id="PF01391">
    <property type="entry name" value="Collagen"/>
    <property type="match status" value="1"/>
</dbReference>
<feature type="transmembrane region" description="Helical" evidence="8">
    <location>
        <begin position="12"/>
        <end position="34"/>
    </location>
</feature>
<dbReference type="PROSITE" id="PS00251">
    <property type="entry name" value="THD_1"/>
    <property type="match status" value="1"/>
</dbReference>
<keyword evidence="11" id="KW-1185">Reference proteome</keyword>
<dbReference type="SUPFAM" id="SSF49842">
    <property type="entry name" value="TNF-like"/>
    <property type="match status" value="1"/>
</dbReference>
<feature type="region of interest" description="Disordered" evidence="7">
    <location>
        <begin position="79"/>
        <end position="200"/>
    </location>
</feature>
<dbReference type="PANTHER" id="PTHR15151">
    <property type="entry name" value="PROTEIN EIGER"/>
    <property type="match status" value="1"/>
</dbReference>
<evidence type="ECO:0000256" key="2">
    <source>
        <dbReference type="ARBA" id="ARBA00008670"/>
    </source>
</evidence>
<dbReference type="PROSITE" id="PS50049">
    <property type="entry name" value="THD_2"/>
    <property type="match status" value="1"/>
</dbReference>
<feature type="compositionally biased region" description="Basic and acidic residues" evidence="7">
    <location>
        <begin position="93"/>
        <end position="103"/>
    </location>
</feature>
<evidence type="ECO:0000256" key="4">
    <source>
        <dbReference type="ARBA" id="ARBA00022525"/>
    </source>
</evidence>
<keyword evidence="3" id="KW-0202">Cytokine</keyword>
<dbReference type="GO" id="GO:0006955">
    <property type="term" value="P:immune response"/>
    <property type="evidence" value="ECO:0007669"/>
    <property type="project" value="InterPro"/>
</dbReference>
<feature type="domain" description="THD" evidence="9">
    <location>
        <begin position="207"/>
        <end position="339"/>
    </location>
</feature>
<dbReference type="Proteomes" id="UP001152795">
    <property type="component" value="Unassembled WGS sequence"/>
</dbReference>
<evidence type="ECO:0000259" key="9">
    <source>
        <dbReference type="PROSITE" id="PS50049"/>
    </source>
</evidence>
<dbReference type="Gene3D" id="2.60.120.40">
    <property type="match status" value="1"/>
</dbReference>
<dbReference type="GO" id="GO:0005615">
    <property type="term" value="C:extracellular space"/>
    <property type="evidence" value="ECO:0007669"/>
    <property type="project" value="UniProtKB-KW"/>
</dbReference>
<comment type="subcellular location">
    <subcellularLocation>
        <location evidence="1">Secreted</location>
    </subcellularLocation>
</comment>
<evidence type="ECO:0000256" key="6">
    <source>
        <dbReference type="ARBA" id="ARBA00023180"/>
    </source>
</evidence>
<dbReference type="InterPro" id="IPR051748">
    <property type="entry name" value="TNF_Ligand_Superfamily"/>
</dbReference>
<evidence type="ECO:0000256" key="1">
    <source>
        <dbReference type="ARBA" id="ARBA00004613"/>
    </source>
</evidence>
<dbReference type="GO" id="GO:0005125">
    <property type="term" value="F:cytokine activity"/>
    <property type="evidence" value="ECO:0007669"/>
    <property type="project" value="UniProtKB-KW"/>
</dbReference>
<evidence type="ECO:0000256" key="3">
    <source>
        <dbReference type="ARBA" id="ARBA00022514"/>
    </source>
</evidence>
<evidence type="ECO:0000256" key="5">
    <source>
        <dbReference type="ARBA" id="ARBA00023157"/>
    </source>
</evidence>
<evidence type="ECO:0000256" key="8">
    <source>
        <dbReference type="SAM" id="Phobius"/>
    </source>
</evidence>
<feature type="compositionally biased region" description="Basic and acidic residues" evidence="7">
    <location>
        <begin position="111"/>
        <end position="120"/>
    </location>
</feature>
<dbReference type="InterPro" id="IPR006052">
    <property type="entry name" value="TNF_dom"/>
</dbReference>
<accession>A0A7D9JIC5</accession>
<reference evidence="10" key="1">
    <citation type="submission" date="2020-04" db="EMBL/GenBank/DDBJ databases">
        <authorList>
            <person name="Alioto T."/>
            <person name="Alioto T."/>
            <person name="Gomez Garrido J."/>
        </authorList>
    </citation>
    <scope>NUCLEOTIDE SEQUENCE</scope>
    <source>
        <strain evidence="10">A484AB</strain>
    </source>
</reference>
<dbReference type="SMART" id="SM00207">
    <property type="entry name" value="TNF"/>
    <property type="match status" value="1"/>
</dbReference>
<dbReference type="PANTHER" id="PTHR15151:SF24">
    <property type="entry name" value="A PROLIFERATION-INDUCING LIGAND-LIKE PROTEIN-RELATED"/>
    <property type="match status" value="1"/>
</dbReference>
<proteinExistence type="inferred from homology"/>
<comment type="caution">
    <text evidence="10">The sequence shown here is derived from an EMBL/GenBank/DDBJ whole genome shotgun (WGS) entry which is preliminary data.</text>
</comment>
<keyword evidence="8" id="KW-1133">Transmembrane helix</keyword>
<name>A0A7D9JIC5_PARCT</name>
<dbReference type="EMBL" id="CACRXK020016809">
    <property type="protein sequence ID" value="CAB4030361.1"/>
    <property type="molecule type" value="Genomic_DNA"/>
</dbReference>
<keyword evidence="5" id="KW-1015">Disulfide bond</keyword>
<dbReference type="GO" id="GO:0016020">
    <property type="term" value="C:membrane"/>
    <property type="evidence" value="ECO:0007669"/>
    <property type="project" value="InterPro"/>
</dbReference>
<evidence type="ECO:0000313" key="11">
    <source>
        <dbReference type="Proteomes" id="UP001152795"/>
    </source>
</evidence>
<protein>
    <submittedName>
        <fullName evidence="10">Ectodysplasin-A-like isoform X2</fullName>
    </submittedName>
</protein>
<dbReference type="OrthoDB" id="5984440at2759"/>
<keyword evidence="6" id="KW-0325">Glycoprotein</keyword>
<dbReference type="InterPro" id="IPR008983">
    <property type="entry name" value="Tumour_necrosis_fac-like_dom"/>
</dbReference>
<dbReference type="GO" id="GO:0005164">
    <property type="term" value="F:tumor necrosis factor receptor binding"/>
    <property type="evidence" value="ECO:0007669"/>
    <property type="project" value="InterPro"/>
</dbReference>
<dbReference type="InterPro" id="IPR008160">
    <property type="entry name" value="Collagen"/>
</dbReference>
<evidence type="ECO:0000256" key="7">
    <source>
        <dbReference type="SAM" id="MobiDB-lite"/>
    </source>
</evidence>
<dbReference type="InterPro" id="IPR021184">
    <property type="entry name" value="TNF_CS"/>
</dbReference>
<gene>
    <name evidence="10" type="ORF">PACLA_8A025319</name>
</gene>
<sequence length="341" mass="38414">MASKARYVELPIYVVHIGLLYALLLTSGLVLAWVTIYRHEQNIAELRQMLNTREDKHQSQAVDTAVYTNAERNMLVQKDKEMDDMYSGPRVRRGQEKKRDNKKVARCTKKCVGEKGEKGTKGRRGKRGHTGEQGKPGLQGSRGERGDRGDRGSRGPKGDIGEKGERGNDGNMGRTGGKGNKGETGNPGMNGPKGNRGQAGQTLMYNESAHIVGTGNVVQSAPPPGDVYRVTSWKKQHLSGKMKYDDGRLRINVDGVYFVYSQMYYFDRNNTYTGFNVYIDNKRILKAIYSIVDFHKPYHTQFISGIFKIYKGQTIWVGTKIRREYFFNESSAFFGAFMLHA</sequence>
<organism evidence="10 11">
    <name type="scientific">Paramuricea clavata</name>
    <name type="common">Red gorgonian</name>
    <name type="synonym">Violescent sea-whip</name>
    <dbReference type="NCBI Taxonomy" id="317549"/>
    <lineage>
        <taxon>Eukaryota</taxon>
        <taxon>Metazoa</taxon>
        <taxon>Cnidaria</taxon>
        <taxon>Anthozoa</taxon>
        <taxon>Octocorallia</taxon>
        <taxon>Malacalcyonacea</taxon>
        <taxon>Plexauridae</taxon>
        <taxon>Paramuricea</taxon>
    </lineage>
</organism>
<keyword evidence="8" id="KW-0812">Transmembrane</keyword>
<evidence type="ECO:0000313" key="10">
    <source>
        <dbReference type="EMBL" id="CAB4030361.1"/>
    </source>
</evidence>
<dbReference type="AlphaFoldDB" id="A0A7D9JIC5"/>
<keyword evidence="4" id="KW-0964">Secreted</keyword>